<evidence type="ECO:0000313" key="3">
    <source>
        <dbReference type="Proteomes" id="UP000094578"/>
    </source>
</evidence>
<keyword evidence="1" id="KW-1133">Transmembrane helix</keyword>
<keyword evidence="1" id="KW-0472">Membrane</keyword>
<comment type="caution">
    <text evidence="2">The sequence shown here is derived from an EMBL/GenBank/DDBJ whole genome shotgun (WGS) entry which is preliminary data.</text>
</comment>
<sequence length="42" mass="4795">MSYLELLLIVLDAGIKLTSLIVGLNKVIAIWKKAKQKKNRRD</sequence>
<reference evidence="2 3" key="1">
    <citation type="submission" date="2016-08" db="EMBL/GenBank/DDBJ databases">
        <title>Genome sequencing of Paenibacillus sp. TI45-13ar, isolated from Korean traditional nuruk.</title>
        <authorList>
            <person name="Kim S.-J."/>
        </authorList>
    </citation>
    <scope>NUCLEOTIDE SEQUENCE [LARGE SCALE GENOMIC DNA]</scope>
    <source>
        <strain evidence="2 3">TI45-13ar</strain>
    </source>
</reference>
<protein>
    <submittedName>
        <fullName evidence="2">Uncharacterized protein</fullName>
    </submittedName>
</protein>
<keyword evidence="1" id="KW-0812">Transmembrane</keyword>
<dbReference type="Proteomes" id="UP000094578">
    <property type="component" value="Unassembled WGS sequence"/>
</dbReference>
<organism evidence="2 3">
    <name type="scientific">Paenibacillus nuruki</name>
    <dbReference type="NCBI Taxonomy" id="1886670"/>
    <lineage>
        <taxon>Bacteria</taxon>
        <taxon>Bacillati</taxon>
        <taxon>Bacillota</taxon>
        <taxon>Bacilli</taxon>
        <taxon>Bacillales</taxon>
        <taxon>Paenibacillaceae</taxon>
        <taxon>Paenibacillus</taxon>
    </lineage>
</organism>
<dbReference type="RefSeq" id="WP_281181705.1">
    <property type="nucleotide sequence ID" value="NZ_MDER01000086.1"/>
</dbReference>
<keyword evidence="3" id="KW-1185">Reference proteome</keyword>
<accession>A0A1E3KY14</accession>
<name>A0A1E3KY14_9BACL</name>
<dbReference type="AlphaFoldDB" id="A0A1E3KY14"/>
<evidence type="ECO:0000313" key="2">
    <source>
        <dbReference type="EMBL" id="ODP26427.1"/>
    </source>
</evidence>
<proteinExistence type="predicted"/>
<gene>
    <name evidence="2" type="ORF">PTI45_04267</name>
</gene>
<feature type="transmembrane region" description="Helical" evidence="1">
    <location>
        <begin position="6"/>
        <end position="31"/>
    </location>
</feature>
<evidence type="ECO:0000256" key="1">
    <source>
        <dbReference type="SAM" id="Phobius"/>
    </source>
</evidence>
<dbReference type="EMBL" id="MDER01000086">
    <property type="protein sequence ID" value="ODP26427.1"/>
    <property type="molecule type" value="Genomic_DNA"/>
</dbReference>